<accession>A0ACD5A9J2</accession>
<name>A0ACD5A9J2_9ACTN</name>
<dbReference type="Proteomes" id="UP001432251">
    <property type="component" value="Chromosome"/>
</dbReference>
<reference evidence="1" key="1">
    <citation type="journal article" date="2025" name="Int. J. Syst. Evol. Microbiol.">
        <title>Streptomyces citrinus sp. nov., with yellow diffusible pigment.</title>
        <authorList>
            <person name="He Y."/>
            <person name="Yang E."/>
            <person name="Xu J."/>
            <person name="Sun Y."/>
            <person name="Sun L."/>
        </authorList>
    </citation>
    <scope>NUCLEOTIDE SEQUENCE</scope>
    <source>
        <strain evidence="1">Q6</strain>
    </source>
</reference>
<protein>
    <submittedName>
        <fullName evidence="1">Uncharacterized protein</fullName>
    </submittedName>
</protein>
<gene>
    <name evidence="1" type="ORF">V2W30_11005</name>
</gene>
<organism evidence="1 2">
    <name type="scientific">Streptomyces citrinus</name>
    <dbReference type="NCBI Taxonomy" id="3118173"/>
    <lineage>
        <taxon>Bacteria</taxon>
        <taxon>Bacillati</taxon>
        <taxon>Actinomycetota</taxon>
        <taxon>Actinomycetes</taxon>
        <taxon>Kitasatosporales</taxon>
        <taxon>Streptomycetaceae</taxon>
        <taxon>Streptomyces</taxon>
    </lineage>
</organism>
<proteinExistence type="predicted"/>
<sequence>MAGRRRAVSRAGCFVTLGALLVGGAGCARQDAAPDSRSAAVQRVLDLRADAVLHGDDAAYEETGGADPNLLHDLAAVPLDSWAYQLTRIDGTGSHVTAAVELRYRVEGYDAAAVVARRTLALRRTDGHWQVTSDEPAEKSGKQLWDQGRVIAVKGARSLVLGVGQQRTVLRAYAGIADDAVPSVDAAWGKDWARRIVVLVPESLQGMGELLAAPASNYRGIAAVTTGETGGSGSAPADRVIINPEAYGVLGSFGKQVVLTHETTHVATRAVTSAATPLWLSEGYADWVGYRGTGRGVGQAAPELQRAVQEGAAPVGLPTDEDFGFSGDAGKLARAYESGWMACRMIADQWGEDKLKAFYTSVGGHKQRAGAVEGALQNVLGIDERDFVARWRAYVRAELD</sequence>
<dbReference type="EMBL" id="CP146022">
    <property type="protein sequence ID" value="WWQ63817.1"/>
    <property type="molecule type" value="Genomic_DNA"/>
</dbReference>
<keyword evidence="2" id="KW-1185">Reference proteome</keyword>
<evidence type="ECO:0000313" key="2">
    <source>
        <dbReference type="Proteomes" id="UP001432251"/>
    </source>
</evidence>
<evidence type="ECO:0000313" key="1">
    <source>
        <dbReference type="EMBL" id="WWQ63817.1"/>
    </source>
</evidence>